<comment type="caution">
    <text evidence="1">The sequence shown here is derived from an EMBL/GenBank/DDBJ whole genome shotgun (WGS) entry which is preliminary data.</text>
</comment>
<dbReference type="RefSeq" id="WP_154728059.1">
    <property type="nucleotide sequence ID" value="NZ_SZYE01000006.1"/>
</dbReference>
<organism evidence="1 2">
    <name type="scientific">Cellulomonas hominis</name>
    <dbReference type="NCBI Taxonomy" id="156981"/>
    <lineage>
        <taxon>Bacteria</taxon>
        <taxon>Bacillati</taxon>
        <taxon>Actinomycetota</taxon>
        <taxon>Actinomycetes</taxon>
        <taxon>Micrococcales</taxon>
        <taxon>Cellulomonadaceae</taxon>
        <taxon>Cellulomonas</taxon>
    </lineage>
</organism>
<sequence length="92" mass="9919">MNLAQTVPGGLSRLRAAVPLLNARPVPPGVHHDVERPIPVTATLRWETGPEPLDTVAVEWTAALVRVRVADLRVMTGAVWLPAADVRRRGCG</sequence>
<dbReference type="EMBL" id="SZYE01000006">
    <property type="protein sequence ID" value="TKR27171.1"/>
    <property type="molecule type" value="Genomic_DNA"/>
</dbReference>
<gene>
    <name evidence="1" type="ORF">FA014_02095</name>
</gene>
<dbReference type="OrthoDB" id="5195718at2"/>
<dbReference type="AlphaFoldDB" id="A0A7Z8K2J3"/>
<accession>A0A7Z8K2J3</accession>
<reference evidence="1 2" key="1">
    <citation type="submission" date="2019-05" db="EMBL/GenBank/DDBJ databases">
        <title>Genome sequence of Cellulomonas hominis strain CS1.</title>
        <authorList>
            <person name="Belmont J."/>
            <person name="Maclea K.S."/>
        </authorList>
    </citation>
    <scope>NUCLEOTIDE SEQUENCE [LARGE SCALE GENOMIC DNA]</scope>
    <source>
        <strain evidence="1 2">CS1</strain>
    </source>
</reference>
<dbReference type="Proteomes" id="UP000308121">
    <property type="component" value="Unassembled WGS sequence"/>
</dbReference>
<name>A0A7Z8K2J3_9CELL</name>
<protein>
    <submittedName>
        <fullName evidence="1">Uncharacterized protein</fullName>
    </submittedName>
</protein>
<evidence type="ECO:0000313" key="2">
    <source>
        <dbReference type="Proteomes" id="UP000308121"/>
    </source>
</evidence>
<evidence type="ECO:0000313" key="1">
    <source>
        <dbReference type="EMBL" id="TKR27171.1"/>
    </source>
</evidence>
<proteinExistence type="predicted"/>